<dbReference type="GO" id="GO:0016301">
    <property type="term" value="F:kinase activity"/>
    <property type="evidence" value="ECO:0007669"/>
    <property type="project" value="UniProtKB-KW"/>
</dbReference>
<evidence type="ECO:0000256" key="9">
    <source>
        <dbReference type="ARBA" id="ARBA00034290"/>
    </source>
</evidence>
<evidence type="ECO:0000256" key="10">
    <source>
        <dbReference type="SAM" id="Phobius"/>
    </source>
</evidence>
<evidence type="ECO:0000256" key="7">
    <source>
        <dbReference type="ARBA" id="ARBA00022989"/>
    </source>
</evidence>
<accession>A0A1A9NEX2</accession>
<proteinExistence type="predicted"/>
<evidence type="ECO:0000313" key="12">
    <source>
        <dbReference type="EMBL" id="OAJ63834.1"/>
    </source>
</evidence>
<evidence type="ECO:0000256" key="1">
    <source>
        <dbReference type="ARBA" id="ARBA00004651"/>
    </source>
</evidence>
<sequence>MIKRLSLISASVALGCIATILPVMTSIYIADEDAERREQRDLQEFAAKAVMRAELVTYQAFAALSDMGAAPGKTCSPAYIEQLARVTFNYRYVQDAGAYGDGQYLCSPLLGDVRARHLTMPPPSWRSNDGYLVWFRQKYPLSDAREDLRIGRNGNYVSIDPQSYVDLIDPARRPIAVINIETNTVLAVSPGADGDDMLRAWNQAGHVDNEQWHYAAARSSTRPLGVVVKSARTSLFSNWTGLLAMWLSVGVLVGGLLGWVAFRRVTRQLSFPATLQWAIARKNIDVNFQPIVNLASGECVGVEALVRWQLNGRFISPEIFVSVAEENGLIQPLTDLVLDKTIVELSTLLRSRPTFYVSINVSSEDLCTRRFVNILTTRLEGTGIRPAQIRIEATERSFMDADATRETIAAFRNAGHPVYIDDFGTGYSSLSYLQTFTIDVLKIDKSFIDTIGQDAASSIVAPHIIQMAHELGVQIVAEGVEHQVQIDYLVQRGVQFGQGWFFAKAMRAEELGTWLDERSLNLQPMNQEHGPIET</sequence>
<dbReference type="GO" id="GO:0005886">
    <property type="term" value="C:plasma membrane"/>
    <property type="evidence" value="ECO:0007669"/>
    <property type="project" value="UniProtKB-SubCell"/>
</dbReference>
<dbReference type="GO" id="GO:0071111">
    <property type="term" value="F:cyclic-guanylate-specific phosphodiesterase activity"/>
    <property type="evidence" value="ECO:0007669"/>
    <property type="project" value="UniProtKB-EC"/>
</dbReference>
<comment type="caution">
    <text evidence="13">The sequence shown here is derived from an EMBL/GenBank/DDBJ whole genome shotgun (WGS) entry which is preliminary data.</text>
</comment>
<keyword evidence="6" id="KW-0378">Hydrolase</keyword>
<evidence type="ECO:0000256" key="5">
    <source>
        <dbReference type="ARBA" id="ARBA00022692"/>
    </source>
</evidence>
<dbReference type="InterPro" id="IPR050706">
    <property type="entry name" value="Cyclic-di-GMP_PDE-like"/>
</dbReference>
<dbReference type="EMBL" id="LXKA01000055">
    <property type="protein sequence ID" value="OAJ65196.1"/>
    <property type="molecule type" value="Genomic_DNA"/>
</dbReference>
<evidence type="ECO:0000256" key="4">
    <source>
        <dbReference type="ARBA" id="ARBA00022636"/>
    </source>
</evidence>
<organism evidence="13 15">
    <name type="scientific">Paraburkholderia ginsengiterrae</name>
    <dbReference type="NCBI Taxonomy" id="1462993"/>
    <lineage>
        <taxon>Bacteria</taxon>
        <taxon>Pseudomonadati</taxon>
        <taxon>Pseudomonadota</taxon>
        <taxon>Betaproteobacteria</taxon>
        <taxon>Burkholderiales</taxon>
        <taxon>Burkholderiaceae</taxon>
        <taxon>Paraburkholderia</taxon>
    </lineage>
</organism>
<evidence type="ECO:0000256" key="6">
    <source>
        <dbReference type="ARBA" id="ARBA00022801"/>
    </source>
</evidence>
<dbReference type="PROSITE" id="PS51257">
    <property type="entry name" value="PROKAR_LIPOPROTEIN"/>
    <property type="match status" value="1"/>
</dbReference>
<feature type="transmembrane region" description="Helical" evidence="10">
    <location>
        <begin position="239"/>
        <end position="262"/>
    </location>
</feature>
<dbReference type="Gene3D" id="3.20.20.450">
    <property type="entry name" value="EAL domain"/>
    <property type="match status" value="1"/>
</dbReference>
<name>A0A1A9NEX2_9BURK</name>
<dbReference type="SMART" id="SM00052">
    <property type="entry name" value="EAL"/>
    <property type="match status" value="1"/>
</dbReference>
<dbReference type="InterPro" id="IPR024744">
    <property type="entry name" value="CSS-motif_dom"/>
</dbReference>
<dbReference type="SUPFAM" id="SSF141868">
    <property type="entry name" value="EAL domain-like"/>
    <property type="match status" value="1"/>
</dbReference>
<keyword evidence="13" id="KW-0418">Kinase</keyword>
<evidence type="ECO:0000256" key="2">
    <source>
        <dbReference type="ARBA" id="ARBA00012282"/>
    </source>
</evidence>
<evidence type="ECO:0000256" key="8">
    <source>
        <dbReference type="ARBA" id="ARBA00023136"/>
    </source>
</evidence>
<keyword evidence="8 10" id="KW-0472">Membrane</keyword>
<evidence type="ECO:0000256" key="3">
    <source>
        <dbReference type="ARBA" id="ARBA00022475"/>
    </source>
</evidence>
<dbReference type="Pfam" id="PF00563">
    <property type="entry name" value="EAL"/>
    <property type="match status" value="1"/>
</dbReference>
<keyword evidence="13" id="KW-0808">Transferase</keyword>
<dbReference type="OrthoDB" id="9813903at2"/>
<comment type="catalytic activity">
    <reaction evidence="9">
        <text>3',3'-c-di-GMP + H2O = 5'-phosphoguanylyl(3'-&gt;5')guanosine + H(+)</text>
        <dbReference type="Rhea" id="RHEA:24902"/>
        <dbReference type="ChEBI" id="CHEBI:15377"/>
        <dbReference type="ChEBI" id="CHEBI:15378"/>
        <dbReference type="ChEBI" id="CHEBI:58754"/>
        <dbReference type="ChEBI" id="CHEBI:58805"/>
        <dbReference type="EC" id="3.1.4.52"/>
    </reaction>
</comment>
<dbReference type="EMBL" id="LXJZ01000009">
    <property type="protein sequence ID" value="OAJ63834.1"/>
    <property type="molecule type" value="Genomic_DNA"/>
</dbReference>
<dbReference type="InterPro" id="IPR035919">
    <property type="entry name" value="EAL_sf"/>
</dbReference>
<comment type="subcellular location">
    <subcellularLocation>
        <location evidence="1">Cell membrane</location>
        <topology evidence="1">Multi-pass membrane protein</topology>
    </subcellularLocation>
</comment>
<evidence type="ECO:0000313" key="15">
    <source>
        <dbReference type="Proteomes" id="UP000078116"/>
    </source>
</evidence>
<keyword evidence="5 10" id="KW-0812">Transmembrane</keyword>
<dbReference type="Proteomes" id="UP000077961">
    <property type="component" value="Unassembled WGS sequence"/>
</dbReference>
<dbReference type="RefSeq" id="WP_064264967.1">
    <property type="nucleotide sequence ID" value="NZ_LXJZ01000009.1"/>
</dbReference>
<dbReference type="STRING" id="1462993.A6V36_17660"/>
<dbReference type="InterPro" id="IPR001633">
    <property type="entry name" value="EAL_dom"/>
</dbReference>
<dbReference type="Pfam" id="PF12792">
    <property type="entry name" value="CSS-motif"/>
    <property type="match status" value="1"/>
</dbReference>
<dbReference type="CDD" id="cd01948">
    <property type="entry name" value="EAL"/>
    <property type="match status" value="1"/>
</dbReference>
<dbReference type="PROSITE" id="PS50883">
    <property type="entry name" value="EAL"/>
    <property type="match status" value="1"/>
</dbReference>
<evidence type="ECO:0000313" key="14">
    <source>
        <dbReference type="Proteomes" id="UP000077961"/>
    </source>
</evidence>
<dbReference type="Proteomes" id="UP000078116">
    <property type="component" value="Unassembled WGS sequence"/>
</dbReference>
<reference evidence="14 15" key="1">
    <citation type="submission" date="2016-04" db="EMBL/GenBank/DDBJ databases">
        <title>Reclassification of Paraburkholderia panaciterrae (Farh et al. 2015) Dobritsa &amp; Samadpour 2016 as a later homotypic synonym of Paraburkholderia ginsengiterrae (Farh et al. 2015) Dobritsa &amp; Samadpour 2016.</title>
        <authorList>
            <person name="Dobritsa A.P."/>
            <person name="Kutumbaka K."/>
            <person name="Samadpour M."/>
        </authorList>
    </citation>
    <scope>NUCLEOTIDE SEQUENCE [LARGE SCALE GENOMIC DNA]</scope>
    <source>
        <strain evidence="13 15">DCY85</strain>
        <strain evidence="12 14">DCY85-1</strain>
    </source>
</reference>
<feature type="domain" description="EAL" evidence="11">
    <location>
        <begin position="268"/>
        <end position="519"/>
    </location>
</feature>
<dbReference type="PANTHER" id="PTHR33121">
    <property type="entry name" value="CYCLIC DI-GMP PHOSPHODIESTERASE PDEF"/>
    <property type="match status" value="1"/>
</dbReference>
<evidence type="ECO:0000259" key="11">
    <source>
        <dbReference type="PROSITE" id="PS50883"/>
    </source>
</evidence>
<keyword evidence="4" id="KW-0973">c-di-GMP</keyword>
<keyword evidence="3" id="KW-1003">Cell membrane</keyword>
<protein>
    <recommendedName>
        <fullName evidence="2">cyclic-guanylate-specific phosphodiesterase</fullName>
        <ecNumber evidence="2">3.1.4.52</ecNumber>
    </recommendedName>
</protein>
<dbReference type="AlphaFoldDB" id="A0A1A9NEX2"/>
<keyword evidence="14" id="KW-1185">Reference proteome</keyword>
<dbReference type="EC" id="3.1.4.52" evidence="2"/>
<keyword evidence="7 10" id="KW-1133">Transmembrane helix</keyword>
<gene>
    <name evidence="12" type="ORF">A6V36_17660</name>
    <name evidence="13" type="ORF">A6V37_16095</name>
</gene>
<evidence type="ECO:0000313" key="13">
    <source>
        <dbReference type="EMBL" id="OAJ65196.1"/>
    </source>
</evidence>
<dbReference type="PANTHER" id="PTHR33121:SF79">
    <property type="entry name" value="CYCLIC DI-GMP PHOSPHODIESTERASE PDED-RELATED"/>
    <property type="match status" value="1"/>
</dbReference>